<proteinExistence type="predicted"/>
<protein>
    <submittedName>
        <fullName evidence="1">Uncharacterized protein</fullName>
    </submittedName>
</protein>
<comment type="caution">
    <text evidence="1">The sequence shown here is derived from an EMBL/GenBank/DDBJ whole genome shotgun (WGS) entry which is preliminary data.</text>
</comment>
<reference evidence="1" key="1">
    <citation type="submission" date="2017-09" db="EMBL/GenBank/DDBJ databases">
        <title>Contemporary evolution of a Lepidopteran species, Heliothis virescens, in response to modern agricultural practices.</title>
        <authorList>
            <person name="Fritz M.L."/>
            <person name="Deyonke A.M."/>
            <person name="Papanicolaou A."/>
            <person name="Micinski S."/>
            <person name="Westbrook J."/>
            <person name="Gould F."/>
        </authorList>
    </citation>
    <scope>NUCLEOTIDE SEQUENCE [LARGE SCALE GENOMIC DNA]</scope>
    <source>
        <strain evidence="1">HvINT-</strain>
        <tissue evidence="1">Whole body</tissue>
    </source>
</reference>
<sequence>MDSFTISYADLCTKLLEYDNDRTKFKLFLEKSYIGLSEHKIDHIVDAVYNSFYSQFKRRWLDCNRTTSRFQDKNANWLEGTFEIELSNNECEPSTSSNTGRPRKSFDECCDRAKRYKRDEVRAMFPQEVIDFASTSNISKADQKICPKKTLGMFTKLELTKDKYEYLMHWLQSEGYNILVSYKALSEEKTKSYPEGMVITESSASVPLQNLLDHTTKRILETKSVNEISQITSENLTLYSKWGSDGASGQSEYLQKFSTEEVSDSHLYMTSVVPLKLSESDNINKSVWINDKASSTQYCRTLQFSYVKETAEIIRNEKRKVDEEISKLRETKVTVNNREFKIKHELYYSMIDGKTAQSVTGTPAASSCFICGATISKMNKIEELQSRPVNEEALKFGMSPLHARIKLMECLLHIAYNMEFKRGRVDSHTRPIKEARKQSIKRELKDKIGIQVDTVKQGSGTTNSGNTSRRFFANPNLVSEITGLDKDLVKRFAVILEAITIREPVDPTKFGDFCMETAKKFVTLYEWYNMPPTLHKILIHGKAIMEKCIFPVGILSEEAQECRNKDYKKYRLKHSRKCSRIATNEDVMHRMMVTSDPLISYLTPFFNNKKKHSDLSEEVIALLQD</sequence>
<accession>A0A2A4ITJ8</accession>
<dbReference type="EMBL" id="NWSH01008003">
    <property type="protein sequence ID" value="PCG62728.1"/>
    <property type="molecule type" value="Genomic_DNA"/>
</dbReference>
<name>A0A2A4ITJ8_HELVI</name>
<gene>
    <name evidence="1" type="ORF">B5V51_13824</name>
</gene>
<organism evidence="1">
    <name type="scientific">Heliothis virescens</name>
    <name type="common">Tobacco budworm moth</name>
    <dbReference type="NCBI Taxonomy" id="7102"/>
    <lineage>
        <taxon>Eukaryota</taxon>
        <taxon>Metazoa</taxon>
        <taxon>Ecdysozoa</taxon>
        <taxon>Arthropoda</taxon>
        <taxon>Hexapoda</taxon>
        <taxon>Insecta</taxon>
        <taxon>Pterygota</taxon>
        <taxon>Neoptera</taxon>
        <taxon>Endopterygota</taxon>
        <taxon>Lepidoptera</taxon>
        <taxon>Glossata</taxon>
        <taxon>Ditrysia</taxon>
        <taxon>Noctuoidea</taxon>
        <taxon>Noctuidae</taxon>
        <taxon>Heliothinae</taxon>
        <taxon>Heliothis</taxon>
    </lineage>
</organism>
<evidence type="ECO:0000313" key="1">
    <source>
        <dbReference type="EMBL" id="PCG62728.1"/>
    </source>
</evidence>
<dbReference type="AlphaFoldDB" id="A0A2A4ITJ8"/>